<dbReference type="Proteomes" id="UP000182977">
    <property type="component" value="Chromosome I"/>
</dbReference>
<evidence type="ECO:0000313" key="2">
    <source>
        <dbReference type="Proteomes" id="UP000182977"/>
    </source>
</evidence>
<name>A0A1H2LQG0_9ACTN</name>
<dbReference type="STRING" id="419479.SAMN04488563_6505"/>
<dbReference type="EMBL" id="LT629791">
    <property type="protein sequence ID" value="SDU83169.1"/>
    <property type="molecule type" value="Genomic_DNA"/>
</dbReference>
<organism evidence="1 2">
    <name type="scientific">Jiangella alkaliphila</name>
    <dbReference type="NCBI Taxonomy" id="419479"/>
    <lineage>
        <taxon>Bacteria</taxon>
        <taxon>Bacillati</taxon>
        <taxon>Actinomycetota</taxon>
        <taxon>Actinomycetes</taxon>
        <taxon>Jiangellales</taxon>
        <taxon>Jiangellaceae</taxon>
        <taxon>Jiangella</taxon>
    </lineage>
</organism>
<keyword evidence="2" id="KW-1185">Reference proteome</keyword>
<evidence type="ECO:0000313" key="1">
    <source>
        <dbReference type="EMBL" id="SDU83169.1"/>
    </source>
</evidence>
<dbReference type="AlphaFoldDB" id="A0A1H2LQG0"/>
<gene>
    <name evidence="1" type="ORF">SAMN04488563_6505</name>
</gene>
<protein>
    <submittedName>
        <fullName evidence="1">Uncharacterized protein</fullName>
    </submittedName>
</protein>
<sequence length="68" mass="7687">MGIKDKLLDLWQRDASAVVHGWLPGTGTTYGVGETGRRYLQVSCLDLAIRYDRQRLGERRPVLQSLVT</sequence>
<accession>A0A1H2LQG0</accession>
<reference evidence="2" key="1">
    <citation type="submission" date="2016-10" db="EMBL/GenBank/DDBJ databases">
        <authorList>
            <person name="Varghese N."/>
            <person name="Submissions S."/>
        </authorList>
    </citation>
    <scope>NUCLEOTIDE SEQUENCE [LARGE SCALE GENOMIC DNA]</scope>
    <source>
        <strain evidence="2">DSM 45079</strain>
    </source>
</reference>
<proteinExistence type="predicted"/>
<dbReference type="RefSeq" id="WP_046768644.1">
    <property type="nucleotide sequence ID" value="NZ_KQ061227.1"/>
</dbReference>